<name>A0A967F0V5_9PROT</name>
<keyword evidence="9" id="KW-1185">Reference proteome</keyword>
<gene>
    <name evidence="8" type="primary">trxA</name>
    <name evidence="8" type="ORF">HBA54_20655</name>
</gene>
<dbReference type="SUPFAM" id="SSF48452">
    <property type="entry name" value="TPR-like"/>
    <property type="match status" value="1"/>
</dbReference>
<evidence type="ECO:0000259" key="7">
    <source>
        <dbReference type="PROSITE" id="PS51352"/>
    </source>
</evidence>
<dbReference type="Gene3D" id="3.40.30.10">
    <property type="entry name" value="Glutaredoxin"/>
    <property type="match status" value="1"/>
</dbReference>
<dbReference type="PROSITE" id="PS00194">
    <property type="entry name" value="THIOREDOXIN_1"/>
    <property type="match status" value="1"/>
</dbReference>
<keyword evidence="2" id="KW-0813">Transport</keyword>
<keyword evidence="3" id="KW-0249">Electron transport</keyword>
<dbReference type="PANTHER" id="PTHR45663:SF11">
    <property type="entry name" value="GEO12009P1"/>
    <property type="match status" value="1"/>
</dbReference>
<comment type="caution">
    <text evidence="8">The sequence shown here is derived from an EMBL/GenBank/DDBJ whole genome shotgun (WGS) entry which is preliminary data.</text>
</comment>
<evidence type="ECO:0000256" key="2">
    <source>
        <dbReference type="ARBA" id="ARBA00022448"/>
    </source>
</evidence>
<dbReference type="Pfam" id="PF00085">
    <property type="entry name" value="Thioredoxin"/>
    <property type="match status" value="1"/>
</dbReference>
<keyword evidence="4" id="KW-1015">Disulfide bond</keyword>
<dbReference type="InterPro" id="IPR036249">
    <property type="entry name" value="Thioredoxin-like_sf"/>
</dbReference>
<dbReference type="PANTHER" id="PTHR45663">
    <property type="entry name" value="GEO12009P1"/>
    <property type="match status" value="1"/>
</dbReference>
<dbReference type="RefSeq" id="WP_167228215.1">
    <property type="nucleotide sequence ID" value="NZ_JAAQPH010000018.1"/>
</dbReference>
<accession>A0A967F0V5</accession>
<evidence type="ECO:0000256" key="5">
    <source>
        <dbReference type="ARBA" id="ARBA00023284"/>
    </source>
</evidence>
<keyword evidence="5" id="KW-0676">Redox-active center</keyword>
<evidence type="ECO:0000256" key="3">
    <source>
        <dbReference type="ARBA" id="ARBA00022982"/>
    </source>
</evidence>
<dbReference type="PROSITE" id="PS51352">
    <property type="entry name" value="THIOREDOXIN_2"/>
    <property type="match status" value="1"/>
</dbReference>
<feature type="domain" description="Thioredoxin" evidence="7">
    <location>
        <begin position="5"/>
        <end position="129"/>
    </location>
</feature>
<dbReference type="CDD" id="cd02956">
    <property type="entry name" value="ybbN"/>
    <property type="match status" value="1"/>
</dbReference>
<dbReference type="Pfam" id="PF14561">
    <property type="entry name" value="TPR_20"/>
    <property type="match status" value="1"/>
</dbReference>
<dbReference type="InterPro" id="IPR017937">
    <property type="entry name" value="Thioredoxin_CS"/>
</dbReference>
<evidence type="ECO:0000256" key="6">
    <source>
        <dbReference type="NCBIfam" id="TIGR01068"/>
    </source>
</evidence>
<evidence type="ECO:0000256" key="4">
    <source>
        <dbReference type="ARBA" id="ARBA00023157"/>
    </source>
</evidence>
<protein>
    <recommendedName>
        <fullName evidence="6">Thioredoxin</fullName>
    </recommendedName>
</protein>
<dbReference type="InterPro" id="IPR013766">
    <property type="entry name" value="Thioredoxin_domain"/>
</dbReference>
<dbReference type="NCBIfam" id="TIGR01068">
    <property type="entry name" value="thioredoxin"/>
    <property type="match status" value="1"/>
</dbReference>
<dbReference type="GO" id="GO:0045454">
    <property type="term" value="P:cell redox homeostasis"/>
    <property type="evidence" value="ECO:0007669"/>
    <property type="project" value="TreeGrafter"/>
</dbReference>
<dbReference type="InterPro" id="IPR011990">
    <property type="entry name" value="TPR-like_helical_dom_sf"/>
</dbReference>
<dbReference type="InterPro" id="IPR005746">
    <property type="entry name" value="Thioredoxin"/>
</dbReference>
<organism evidence="8 9">
    <name type="scientific">Pelagibius litoralis</name>
    <dbReference type="NCBI Taxonomy" id="374515"/>
    <lineage>
        <taxon>Bacteria</taxon>
        <taxon>Pseudomonadati</taxon>
        <taxon>Pseudomonadota</taxon>
        <taxon>Alphaproteobacteria</taxon>
        <taxon>Rhodospirillales</taxon>
        <taxon>Rhodovibrionaceae</taxon>
        <taxon>Pelagibius</taxon>
    </lineage>
</organism>
<evidence type="ECO:0000313" key="9">
    <source>
        <dbReference type="Proteomes" id="UP000761264"/>
    </source>
</evidence>
<dbReference type="Proteomes" id="UP000761264">
    <property type="component" value="Unassembled WGS sequence"/>
</dbReference>
<evidence type="ECO:0000313" key="8">
    <source>
        <dbReference type="EMBL" id="NIA71015.1"/>
    </source>
</evidence>
<dbReference type="GO" id="GO:0006950">
    <property type="term" value="P:response to stress"/>
    <property type="evidence" value="ECO:0007669"/>
    <property type="project" value="UniProtKB-ARBA"/>
</dbReference>
<dbReference type="GO" id="GO:0015035">
    <property type="term" value="F:protein-disulfide reductase activity"/>
    <property type="evidence" value="ECO:0007669"/>
    <property type="project" value="UniProtKB-UniRule"/>
</dbReference>
<dbReference type="Pfam" id="PF14559">
    <property type="entry name" value="TPR_19"/>
    <property type="match status" value="1"/>
</dbReference>
<proteinExistence type="inferred from homology"/>
<dbReference type="FunFam" id="3.40.30.10:FF:000001">
    <property type="entry name" value="Thioredoxin"/>
    <property type="match status" value="1"/>
</dbReference>
<comment type="similarity">
    <text evidence="1">Belongs to the thioredoxin family.</text>
</comment>
<reference evidence="8" key="1">
    <citation type="submission" date="2020-03" db="EMBL/GenBank/DDBJ databases">
        <title>Genome of Pelagibius litoralis DSM 21314T.</title>
        <authorList>
            <person name="Wang G."/>
        </authorList>
    </citation>
    <scope>NUCLEOTIDE SEQUENCE</scope>
    <source>
        <strain evidence="8">DSM 21314</strain>
    </source>
</reference>
<sequence>MEPIIGGGASAPDMAGEAPADLVKESSQQAFAQDVIEASMSVPVIVDFWAPWCGPCKQLGPMLETAVKAARGAVRMVKINIDENQQLAGQLRIQSIPTVYAFFQGQPVDGFQGAQPESEVKAFVERLRQAGEAGNGPSPVQQAVEQAQAALEAGDTAAAAALFSQVLQHEPENPEALAGLLGCYLANGDLETAQEMFDGLTDELKKNPAFASIGAQLDLQAQAGDAGEIPKLMEQVAANHNDHQARFDLAMALHGNGQQQAAADALLEIMRRDRTWNDDGARKQLLTFFEAWGPTDPLTIETRRQLSSLLFS</sequence>
<dbReference type="SUPFAM" id="SSF52833">
    <property type="entry name" value="Thioredoxin-like"/>
    <property type="match status" value="1"/>
</dbReference>
<dbReference type="Gene3D" id="1.25.40.10">
    <property type="entry name" value="Tetratricopeptide repeat domain"/>
    <property type="match status" value="2"/>
</dbReference>
<dbReference type="GO" id="GO:0005829">
    <property type="term" value="C:cytosol"/>
    <property type="evidence" value="ECO:0007669"/>
    <property type="project" value="TreeGrafter"/>
</dbReference>
<dbReference type="PRINTS" id="PR00421">
    <property type="entry name" value="THIOREDOXIN"/>
</dbReference>
<evidence type="ECO:0000256" key="1">
    <source>
        <dbReference type="ARBA" id="ARBA00008987"/>
    </source>
</evidence>
<dbReference type="AlphaFoldDB" id="A0A967F0V5"/>
<dbReference type="EMBL" id="JAAQPH010000018">
    <property type="protein sequence ID" value="NIA71015.1"/>
    <property type="molecule type" value="Genomic_DNA"/>
</dbReference>